<dbReference type="SUPFAM" id="SSF48452">
    <property type="entry name" value="TPR-like"/>
    <property type="match status" value="2"/>
</dbReference>
<evidence type="ECO:0000259" key="7">
    <source>
        <dbReference type="PROSITE" id="PS51755"/>
    </source>
</evidence>
<dbReference type="SMART" id="SM00862">
    <property type="entry name" value="Trans_reg_C"/>
    <property type="match status" value="1"/>
</dbReference>
<evidence type="ECO:0000313" key="9">
    <source>
        <dbReference type="Proteomes" id="UP000634229"/>
    </source>
</evidence>
<comment type="caution">
    <text evidence="8">The sequence shown here is derived from an EMBL/GenBank/DDBJ whole genome shotgun (WGS) entry which is preliminary data.</text>
</comment>
<dbReference type="InterPro" id="IPR051677">
    <property type="entry name" value="AfsR-DnrI-RedD_regulator"/>
</dbReference>
<keyword evidence="4 6" id="KW-0238">DNA-binding</keyword>
<keyword evidence="2" id="KW-0902">Two-component regulatory system</keyword>
<dbReference type="Proteomes" id="UP000634229">
    <property type="component" value="Unassembled WGS sequence"/>
</dbReference>
<name>A0ABS1NLT8_9ACTN</name>
<dbReference type="PRINTS" id="PR00364">
    <property type="entry name" value="DISEASERSIST"/>
</dbReference>
<dbReference type="EMBL" id="JAERRF010000024">
    <property type="protein sequence ID" value="MBL1101063.1"/>
    <property type="molecule type" value="Genomic_DNA"/>
</dbReference>
<dbReference type="InterPro" id="IPR011990">
    <property type="entry name" value="TPR-like_helical_dom_sf"/>
</dbReference>
<evidence type="ECO:0000256" key="5">
    <source>
        <dbReference type="ARBA" id="ARBA00023163"/>
    </source>
</evidence>
<dbReference type="Gene3D" id="1.10.10.10">
    <property type="entry name" value="Winged helix-like DNA-binding domain superfamily/Winged helix DNA-binding domain"/>
    <property type="match status" value="1"/>
</dbReference>
<dbReference type="Gene3D" id="1.25.40.10">
    <property type="entry name" value="Tetratricopeptide repeat domain"/>
    <property type="match status" value="2"/>
</dbReference>
<sequence>MNLGHARQQCVLAALLVDANHVVAIDQLVDRVWGDHPPRRVQGTVYSYLSRLRQALAPAADRVVIDRRSGGYILQVEDGSVDLHRFRHLSAQARAADQNDQACALFSEALGLWRGTPFAAVDTPWFNSLRDVLLQERMAAELDHTDAQLRGGHHTRLLAELSIRSETNPLDERLAGQFMLALYRSGRPAEALNHYQAIRRRLTEGLGIDPSPALRTLHQQILAADPALAAPAPPRSTGVSGQAPVPVPQQLPPQPPVFVGRSAELDALDGMLDAQDDPGGTVVISAIGGVGGIGKSWLALRWAHNRARHFPDGQLYTNLRGFDPSNAPVPPAAAVRGFLDALGADPTSIPADLDGQAGLYRSLTARKRLLIVVDNARDSAQVLPLLPGSSTCTVLITSRSQLTGLTVTHGARCLGLDVLAESEARELLIGHLGRHRAAAEPESVTILLRHCAGLPLALSILAARAAASPDLPLSALAEELQEAATRLDALDTGDMTADLRAVFSSSYHALEPDAAQMFRLLGLAPGPDISATATASLIALPMPRVRVLLRKLQAAHLVQEHAPGRYRMHDLIRLYATEQGHTQPASVWETARRRLTDFYVHTAHRAAGLLDPHRDPIPLTAAQPGVVPEDLADHGAALDWFTAEHRVVHGALDLAVGAGLDAHAWRLAWALETFFDYRGHWHDWAASQRIALQAGQRLGDRSWQAAAHRSLGVVHTTMDRLDQGYTYFGQALDLYRGLDDLVGQAHTHRGLGWVRDRQGHPRDALDHNEQALRLYRKAGHRAGQAMALNNAGWLHAMVGDYEKTLDYCAQAVALNQEIDDPHAEAGAWDSLGYANHRLARYTEATRCYKRGLDMVRGVGDRYHETEILNHLGDTRLAAGDPAAARVVWRQALEIAEDTGHPATDALRGKLKDVSASPGA</sequence>
<dbReference type="InterPro" id="IPR027417">
    <property type="entry name" value="P-loop_NTPase"/>
</dbReference>
<dbReference type="InterPro" id="IPR005158">
    <property type="entry name" value="BTAD"/>
</dbReference>
<evidence type="ECO:0000256" key="4">
    <source>
        <dbReference type="ARBA" id="ARBA00023125"/>
    </source>
</evidence>
<reference evidence="8 9" key="1">
    <citation type="submission" date="2021-01" db="EMBL/GenBank/DDBJ databases">
        <title>WGS of actinomycetes isolated from Thailand.</title>
        <authorList>
            <person name="Thawai C."/>
        </authorList>
    </citation>
    <scope>NUCLEOTIDE SEQUENCE [LARGE SCALE GENOMIC DNA]</scope>
    <source>
        <strain evidence="8 9">CA1R205</strain>
    </source>
</reference>
<accession>A0ABS1NLT8</accession>
<keyword evidence="3" id="KW-0805">Transcription regulation</keyword>
<dbReference type="PANTHER" id="PTHR35807:SF1">
    <property type="entry name" value="TRANSCRIPTIONAL REGULATOR REDD"/>
    <property type="match status" value="1"/>
</dbReference>
<comment type="similarity">
    <text evidence="1">Belongs to the AfsR/DnrI/RedD regulatory family.</text>
</comment>
<dbReference type="InterPro" id="IPR001867">
    <property type="entry name" value="OmpR/PhoB-type_DNA-bd"/>
</dbReference>
<dbReference type="PANTHER" id="PTHR35807">
    <property type="entry name" value="TRANSCRIPTIONAL REGULATOR REDD-RELATED"/>
    <property type="match status" value="1"/>
</dbReference>
<dbReference type="SUPFAM" id="SSF52540">
    <property type="entry name" value="P-loop containing nucleoside triphosphate hydrolases"/>
    <property type="match status" value="1"/>
</dbReference>
<keyword evidence="9" id="KW-1185">Reference proteome</keyword>
<dbReference type="SUPFAM" id="SSF46894">
    <property type="entry name" value="C-terminal effector domain of the bipartite response regulators"/>
    <property type="match status" value="1"/>
</dbReference>
<feature type="DNA-binding region" description="OmpR/PhoB-type" evidence="6">
    <location>
        <begin position="1"/>
        <end position="76"/>
    </location>
</feature>
<evidence type="ECO:0000313" key="8">
    <source>
        <dbReference type="EMBL" id="MBL1101063.1"/>
    </source>
</evidence>
<dbReference type="PROSITE" id="PS51755">
    <property type="entry name" value="OMPR_PHOB"/>
    <property type="match status" value="1"/>
</dbReference>
<evidence type="ECO:0000256" key="6">
    <source>
        <dbReference type="PROSITE-ProRule" id="PRU01091"/>
    </source>
</evidence>
<feature type="domain" description="OmpR/PhoB-type" evidence="7">
    <location>
        <begin position="1"/>
        <end position="76"/>
    </location>
</feature>
<dbReference type="SMART" id="SM00028">
    <property type="entry name" value="TPR"/>
    <property type="match status" value="5"/>
</dbReference>
<dbReference type="Pfam" id="PF03704">
    <property type="entry name" value="BTAD"/>
    <property type="match status" value="1"/>
</dbReference>
<protein>
    <submittedName>
        <fullName evidence="8">Tetratricopeptide repeat protein</fullName>
    </submittedName>
</protein>
<dbReference type="InterPro" id="IPR019734">
    <property type="entry name" value="TPR_rpt"/>
</dbReference>
<dbReference type="CDD" id="cd15831">
    <property type="entry name" value="BTAD"/>
    <property type="match status" value="1"/>
</dbReference>
<dbReference type="InterPro" id="IPR036388">
    <property type="entry name" value="WH-like_DNA-bd_sf"/>
</dbReference>
<evidence type="ECO:0000256" key="1">
    <source>
        <dbReference type="ARBA" id="ARBA00005820"/>
    </source>
</evidence>
<evidence type="ECO:0000256" key="3">
    <source>
        <dbReference type="ARBA" id="ARBA00023015"/>
    </source>
</evidence>
<gene>
    <name evidence="8" type="ORF">JK363_31250</name>
</gene>
<dbReference type="SMART" id="SM01043">
    <property type="entry name" value="BTAD"/>
    <property type="match status" value="1"/>
</dbReference>
<organism evidence="8 9">
    <name type="scientific">Streptomyces coffeae</name>
    <dbReference type="NCBI Taxonomy" id="621382"/>
    <lineage>
        <taxon>Bacteria</taxon>
        <taxon>Bacillati</taxon>
        <taxon>Actinomycetota</taxon>
        <taxon>Actinomycetes</taxon>
        <taxon>Kitasatosporales</taxon>
        <taxon>Streptomycetaceae</taxon>
        <taxon>Streptomyces</taxon>
    </lineage>
</organism>
<dbReference type="InterPro" id="IPR016032">
    <property type="entry name" value="Sig_transdc_resp-reg_C-effctor"/>
</dbReference>
<dbReference type="Gene3D" id="3.40.50.300">
    <property type="entry name" value="P-loop containing nucleotide triphosphate hydrolases"/>
    <property type="match status" value="1"/>
</dbReference>
<proteinExistence type="inferred from homology"/>
<keyword evidence="5" id="KW-0804">Transcription</keyword>
<dbReference type="Pfam" id="PF00486">
    <property type="entry name" value="Trans_reg_C"/>
    <property type="match status" value="1"/>
</dbReference>
<evidence type="ECO:0000256" key="2">
    <source>
        <dbReference type="ARBA" id="ARBA00023012"/>
    </source>
</evidence>
<dbReference type="Pfam" id="PF13424">
    <property type="entry name" value="TPR_12"/>
    <property type="match status" value="2"/>
</dbReference>